<sequence length="812" mass="90563">MNTALLFRRLVFAQVLLGIVASCMAERNPGLLLITGAIGAMSWYITEGPRGKTIPRWLVNAGALVAVGWLVVELMTQRSYVVAAMGHFTMALQLLMLYAHKNDREYSQLLVLSLLQMIGASVLSVSMIYGIFLAIYCTLALATVLMFHLTSTADRVHQANLAAAPDGQAPPRPNTWAGPGARRQLRYFGLVIGLVCGLVASAVFVTMPRTGKSPIDIGSSQSLNAPKQTGFSNTVRLGGGPIGTGSREPMLNLKLKTHGQSIGWEDDPWLVRGAALDAYNTETHTWYRSQFAIASDRITKITTLNKQVEQIAKELNQTGVYTAEIALRDSRQRTIFSVVPVPIRRGSQGFFLTHFDSDSLIDVAFSAIDHQLRATESIVGAATYRLSWPSPMRLPALDGESTAPLEPGVPPSIDDLSEDLLPRPLDQMIDHRSYSLYGGEDASNPSTPEINKDNYSRLWEVETEKVRNMALRIIREAGLDRDPEARHTPDDLNITMVLAEYLRARYAYDLANPPARKGEDPLISFLFETRRGHCELFASGLAALCRSIGIPARVITGFRASEFNALGGYYVVRQSNAHAWTEVDGGPGIGWRTFDATPPDRVEAEHSAPEGFFASVREFYEHIEFAWIRSVVAFDRQTQEDVIHQVTDTVRTTSRDGLAGFKQFIQRMKNLPGEMQLGYLELFAAGLCIVGLLIASGIMLRLFLSRRRRILRLQLTTLPAPQRRGLSRRLRFYLIMLDILERHGFHRPDWQSPASFAQELAEANPMRFDPVVALTDLFYEIRFGHRPLDADRKRRIRAHLKHLEHSIADNSV</sequence>
<dbReference type="AlphaFoldDB" id="A0A7X0LLZ2"/>
<protein>
    <submittedName>
        <fullName evidence="4">Transglutaminase-like putative cysteine protease</fullName>
    </submittedName>
</protein>
<dbReference type="PANTHER" id="PTHR42736:SF1">
    <property type="entry name" value="PROTEIN-GLUTAMINE GAMMA-GLUTAMYLTRANSFERASE"/>
    <property type="match status" value="1"/>
</dbReference>
<dbReference type="GO" id="GO:0006508">
    <property type="term" value="P:proteolysis"/>
    <property type="evidence" value="ECO:0007669"/>
    <property type="project" value="UniProtKB-KW"/>
</dbReference>
<dbReference type="InterPro" id="IPR021878">
    <property type="entry name" value="TgpA_N"/>
</dbReference>
<evidence type="ECO:0000256" key="2">
    <source>
        <dbReference type="SAM" id="Phobius"/>
    </source>
</evidence>
<dbReference type="GO" id="GO:0008233">
    <property type="term" value="F:peptidase activity"/>
    <property type="evidence" value="ECO:0007669"/>
    <property type="project" value="UniProtKB-KW"/>
</dbReference>
<feature type="transmembrane region" description="Helical" evidence="2">
    <location>
        <begin position="79"/>
        <end position="98"/>
    </location>
</feature>
<dbReference type="PANTHER" id="PTHR42736">
    <property type="entry name" value="PROTEIN-GLUTAMINE GAMMA-GLUTAMYLTRANSFERASE"/>
    <property type="match status" value="1"/>
</dbReference>
<dbReference type="Proteomes" id="UP000541810">
    <property type="component" value="Unassembled WGS sequence"/>
</dbReference>
<dbReference type="InterPro" id="IPR052901">
    <property type="entry name" value="Bact_TGase-like"/>
</dbReference>
<keyword evidence="5" id="KW-1185">Reference proteome</keyword>
<keyword evidence="2" id="KW-0812">Transmembrane</keyword>
<dbReference type="Gene3D" id="3.10.620.30">
    <property type="match status" value="1"/>
</dbReference>
<evidence type="ECO:0000313" key="5">
    <source>
        <dbReference type="Proteomes" id="UP000541810"/>
    </source>
</evidence>
<name>A0A7X0LLZ2_9BACT</name>
<dbReference type="InterPro" id="IPR025403">
    <property type="entry name" value="TgpA-like_C"/>
</dbReference>
<feature type="region of interest" description="Disordered" evidence="1">
    <location>
        <begin position="397"/>
        <end position="417"/>
    </location>
</feature>
<keyword evidence="2" id="KW-1133">Transmembrane helix</keyword>
<keyword evidence="4" id="KW-0645">Protease</keyword>
<feature type="domain" description="Transglutaminase-like" evidence="3">
    <location>
        <begin position="526"/>
        <end position="598"/>
    </location>
</feature>
<evidence type="ECO:0000259" key="3">
    <source>
        <dbReference type="SMART" id="SM00460"/>
    </source>
</evidence>
<evidence type="ECO:0000313" key="4">
    <source>
        <dbReference type="EMBL" id="MBB6430473.1"/>
    </source>
</evidence>
<dbReference type="InterPro" id="IPR002931">
    <property type="entry name" value="Transglutaminase-like"/>
</dbReference>
<evidence type="ECO:0000256" key="1">
    <source>
        <dbReference type="SAM" id="MobiDB-lite"/>
    </source>
</evidence>
<feature type="transmembrane region" description="Helical" evidence="2">
    <location>
        <begin position="118"/>
        <end position="147"/>
    </location>
</feature>
<feature type="transmembrane region" description="Helical" evidence="2">
    <location>
        <begin position="54"/>
        <end position="72"/>
    </location>
</feature>
<accession>A0A7X0LLZ2</accession>
<dbReference type="SUPFAM" id="SSF54001">
    <property type="entry name" value="Cysteine proteinases"/>
    <property type="match status" value="1"/>
</dbReference>
<proteinExistence type="predicted"/>
<feature type="transmembrane region" description="Helical" evidence="2">
    <location>
        <begin position="682"/>
        <end position="704"/>
    </location>
</feature>
<dbReference type="Pfam" id="PF01841">
    <property type="entry name" value="Transglut_core"/>
    <property type="match status" value="1"/>
</dbReference>
<dbReference type="EMBL" id="JACHGY010000001">
    <property type="protein sequence ID" value="MBB6430473.1"/>
    <property type="molecule type" value="Genomic_DNA"/>
</dbReference>
<keyword evidence="4" id="KW-0378">Hydrolase</keyword>
<feature type="transmembrane region" description="Helical" evidence="2">
    <location>
        <begin position="187"/>
        <end position="207"/>
    </location>
</feature>
<gene>
    <name evidence="4" type="ORF">HNQ40_002279</name>
</gene>
<keyword evidence="2" id="KW-0472">Membrane</keyword>
<dbReference type="InterPro" id="IPR038765">
    <property type="entry name" value="Papain-like_cys_pep_sf"/>
</dbReference>
<dbReference type="RefSeq" id="WP_184677987.1">
    <property type="nucleotide sequence ID" value="NZ_JACHGY010000001.1"/>
</dbReference>
<dbReference type="Pfam" id="PF13559">
    <property type="entry name" value="DUF4129"/>
    <property type="match status" value="1"/>
</dbReference>
<organism evidence="4 5">
    <name type="scientific">Algisphaera agarilytica</name>
    <dbReference type="NCBI Taxonomy" id="1385975"/>
    <lineage>
        <taxon>Bacteria</taxon>
        <taxon>Pseudomonadati</taxon>
        <taxon>Planctomycetota</taxon>
        <taxon>Phycisphaerae</taxon>
        <taxon>Phycisphaerales</taxon>
        <taxon>Phycisphaeraceae</taxon>
        <taxon>Algisphaera</taxon>
    </lineage>
</organism>
<comment type="caution">
    <text evidence="4">The sequence shown here is derived from an EMBL/GenBank/DDBJ whole genome shotgun (WGS) entry which is preliminary data.</text>
</comment>
<dbReference type="SMART" id="SM00460">
    <property type="entry name" value="TGc"/>
    <property type="match status" value="1"/>
</dbReference>
<reference evidence="4 5" key="1">
    <citation type="submission" date="2020-08" db="EMBL/GenBank/DDBJ databases">
        <title>Genomic Encyclopedia of Type Strains, Phase IV (KMG-IV): sequencing the most valuable type-strain genomes for metagenomic binning, comparative biology and taxonomic classification.</title>
        <authorList>
            <person name="Goeker M."/>
        </authorList>
    </citation>
    <scope>NUCLEOTIDE SEQUENCE [LARGE SCALE GENOMIC DNA]</scope>
    <source>
        <strain evidence="4 5">DSM 103725</strain>
    </source>
</reference>
<dbReference type="Pfam" id="PF11992">
    <property type="entry name" value="TgpA_N"/>
    <property type="match status" value="1"/>
</dbReference>